<reference evidence="1" key="1">
    <citation type="submission" date="2013-12" db="EMBL/GenBank/DDBJ databases">
        <title>The Genome Sequence of Aphanomyces astaci APO3.</title>
        <authorList>
            <consortium name="The Broad Institute Genomics Platform"/>
            <person name="Russ C."/>
            <person name="Tyler B."/>
            <person name="van West P."/>
            <person name="Dieguez-Uribeondo J."/>
            <person name="Young S.K."/>
            <person name="Zeng Q."/>
            <person name="Gargeya S."/>
            <person name="Fitzgerald M."/>
            <person name="Abouelleil A."/>
            <person name="Alvarado L."/>
            <person name="Chapman S.B."/>
            <person name="Gainer-Dewar J."/>
            <person name="Goldberg J."/>
            <person name="Griggs A."/>
            <person name="Gujja S."/>
            <person name="Hansen M."/>
            <person name="Howarth C."/>
            <person name="Imamovic A."/>
            <person name="Ireland A."/>
            <person name="Larimer J."/>
            <person name="McCowan C."/>
            <person name="Murphy C."/>
            <person name="Pearson M."/>
            <person name="Poon T.W."/>
            <person name="Priest M."/>
            <person name="Roberts A."/>
            <person name="Saif S."/>
            <person name="Shea T."/>
            <person name="Sykes S."/>
            <person name="Wortman J."/>
            <person name="Nusbaum C."/>
            <person name="Birren B."/>
        </authorList>
    </citation>
    <scope>NUCLEOTIDE SEQUENCE [LARGE SCALE GENOMIC DNA]</scope>
    <source>
        <strain evidence="1">APO3</strain>
    </source>
</reference>
<proteinExistence type="predicted"/>
<name>W4FG57_APHAT</name>
<gene>
    <name evidence="1" type="ORF">H257_17092</name>
</gene>
<dbReference type="AlphaFoldDB" id="W4FG57"/>
<organism evidence="1">
    <name type="scientific">Aphanomyces astaci</name>
    <name type="common">Crayfish plague agent</name>
    <dbReference type="NCBI Taxonomy" id="112090"/>
    <lineage>
        <taxon>Eukaryota</taxon>
        <taxon>Sar</taxon>
        <taxon>Stramenopiles</taxon>
        <taxon>Oomycota</taxon>
        <taxon>Saprolegniomycetes</taxon>
        <taxon>Saprolegniales</taxon>
        <taxon>Verrucalvaceae</taxon>
        <taxon>Aphanomyces</taxon>
    </lineage>
</organism>
<dbReference type="GeneID" id="20819088"/>
<dbReference type="VEuPathDB" id="FungiDB:H257_17092"/>
<dbReference type="RefSeq" id="XP_009844059.1">
    <property type="nucleotide sequence ID" value="XM_009845757.1"/>
</dbReference>
<accession>W4FG57</accession>
<sequence length="159" mass="17209">MDHVVENRKNLYAVDVLTAMKWSLDAWENVTLTLRWAVEVTSLQADRVVAMMEVTKVSIADVVVARDMNRTIVVRFAAARELRVEALQATRADDFGPLVSDVTPCLEIKSSSSSVPLCSSTGSGGRAPFVVLLPDQPGGNSEMDDQLLAPDDCTATTVV</sequence>
<evidence type="ECO:0000313" key="1">
    <source>
        <dbReference type="EMBL" id="ETV66425.1"/>
    </source>
</evidence>
<dbReference type="EMBL" id="KI913211">
    <property type="protein sequence ID" value="ETV66425.1"/>
    <property type="molecule type" value="Genomic_DNA"/>
</dbReference>
<protein>
    <submittedName>
        <fullName evidence="1">Uncharacterized protein</fullName>
    </submittedName>
</protein>